<evidence type="ECO:0000256" key="7">
    <source>
        <dbReference type="ARBA" id="ARBA00023186"/>
    </source>
</evidence>
<dbReference type="PIRSF" id="PIRSF003095">
    <property type="entry name" value="Trigger_factor"/>
    <property type="match status" value="1"/>
</dbReference>
<dbReference type="EC" id="5.2.1.8" evidence="3 11"/>
<gene>
    <name evidence="11 16" type="primary">tig</name>
    <name evidence="16" type="ORF">FEF22_000110</name>
</gene>
<dbReference type="Proteomes" id="UP001192346">
    <property type="component" value="Unassembled WGS sequence"/>
</dbReference>
<dbReference type="Gene3D" id="1.10.3120.10">
    <property type="entry name" value="Trigger factor, C-terminal domain"/>
    <property type="match status" value="1"/>
</dbReference>
<dbReference type="InterPro" id="IPR008880">
    <property type="entry name" value="Trigger_fac_C"/>
</dbReference>
<evidence type="ECO:0000256" key="8">
    <source>
        <dbReference type="ARBA" id="ARBA00023235"/>
    </source>
</evidence>
<name>A0ABS5BHY8_9MOLU</name>
<dbReference type="PROSITE" id="PS50059">
    <property type="entry name" value="FKBP_PPIASE"/>
    <property type="match status" value="1"/>
</dbReference>
<evidence type="ECO:0000256" key="11">
    <source>
        <dbReference type="HAMAP-Rule" id="MF_00303"/>
    </source>
</evidence>
<dbReference type="SUPFAM" id="SSF54534">
    <property type="entry name" value="FKBP-like"/>
    <property type="match status" value="1"/>
</dbReference>
<keyword evidence="7 11" id="KW-0143">Chaperone</keyword>
<feature type="domain" description="PPIase FKBP-type" evidence="15">
    <location>
        <begin position="169"/>
        <end position="264"/>
    </location>
</feature>
<evidence type="ECO:0000256" key="9">
    <source>
        <dbReference type="ARBA" id="ARBA00023306"/>
    </source>
</evidence>
<dbReference type="InterPro" id="IPR046357">
    <property type="entry name" value="PPIase_dom_sf"/>
</dbReference>
<dbReference type="SUPFAM" id="SSF102735">
    <property type="entry name" value="Trigger factor ribosome-binding domain"/>
    <property type="match status" value="1"/>
</dbReference>
<evidence type="ECO:0000313" key="16">
    <source>
        <dbReference type="EMBL" id="MBP3059195.1"/>
    </source>
</evidence>
<sequence>MQFKKISDEIIQYNFEIVKKEFDYFIEKSFKEIQSQISVKGFRKGFVTRNVFEKKFGIKKLYNSAFENLVQEKVDQILKNNNDFKILENYKITNFQLEDLYSFKEKFNFSIEFTLKPEITFNSPYKGIKLNSNLKKEITEKEIQNKIDLFLESNNLFESKKEESFLEKGDIAVFDFKGFLNDTPLEGGQATNYFLEIGSNKFVPGFEKEMIGMKKKEEKIIKVFFPSDYNYKNLASKEVKFKIFLHDIKIKKTLTLDEKLIKNLQIPNINSIKEFKDYIKKQLEYKQNSKIEEENKKKILEFLIKNSNVKIPLNLVKIEKQNLINKLEEKLKLQNIDLKKYLESIKLELEKFHQEMDEKALKNLKINFLLEEISEKEKITIQPEELELAYQQLSLENNVNISKIKENLSIQEYLKKHLLQDKTIKFLLENVNFISIN</sequence>
<keyword evidence="5 11" id="KW-0132">Cell division</keyword>
<feature type="coiled-coil region" evidence="14">
    <location>
        <begin position="317"/>
        <end position="362"/>
    </location>
</feature>
<comment type="catalytic activity">
    <reaction evidence="1 11 12">
        <text>[protein]-peptidylproline (omega=180) = [protein]-peptidylproline (omega=0)</text>
        <dbReference type="Rhea" id="RHEA:16237"/>
        <dbReference type="Rhea" id="RHEA-COMP:10747"/>
        <dbReference type="Rhea" id="RHEA-COMP:10748"/>
        <dbReference type="ChEBI" id="CHEBI:83833"/>
        <dbReference type="ChEBI" id="CHEBI:83834"/>
        <dbReference type="EC" id="5.2.1.8"/>
    </reaction>
</comment>
<dbReference type="Gene3D" id="3.10.50.40">
    <property type="match status" value="1"/>
</dbReference>
<evidence type="ECO:0000313" key="17">
    <source>
        <dbReference type="Proteomes" id="UP001192346"/>
    </source>
</evidence>
<reference evidence="16" key="1">
    <citation type="submission" date="2019-10" db="EMBL/GenBank/DDBJ databases">
        <title>Whole Genome Sequencing and Characterization of Texas Phoenix Palm Decline Phytoplasma Belongs to Lethal Yellowing (16SrIV) Group.</title>
        <authorList>
            <person name="Bao M."/>
        </authorList>
    </citation>
    <scope>NUCLEOTIDE SEQUENCE [LARGE SCALE GENOMIC DNA]</scope>
    <source>
        <strain evidence="16">ACPD</strain>
    </source>
</reference>
<proteinExistence type="inferred from homology"/>
<keyword evidence="9 11" id="KW-0131">Cell cycle</keyword>
<dbReference type="InterPro" id="IPR001179">
    <property type="entry name" value="PPIase_FKBP_dom"/>
</dbReference>
<dbReference type="NCBIfam" id="TIGR00115">
    <property type="entry name" value="tig"/>
    <property type="match status" value="1"/>
</dbReference>
<keyword evidence="6 11" id="KW-0697">Rotamase</keyword>
<dbReference type="InterPro" id="IPR027304">
    <property type="entry name" value="Trigger_fact/SurA_dom_sf"/>
</dbReference>
<evidence type="ECO:0000256" key="14">
    <source>
        <dbReference type="SAM" id="Coils"/>
    </source>
</evidence>
<accession>A0ABS5BHY8</accession>
<keyword evidence="14" id="KW-0175">Coiled coil</keyword>
<dbReference type="InterPro" id="IPR036611">
    <property type="entry name" value="Trigger_fac_ribosome-bd_sf"/>
</dbReference>
<comment type="caution">
    <text evidence="16">The sequence shown here is derived from an EMBL/GenBank/DDBJ whole genome shotgun (WGS) entry which is preliminary data.</text>
</comment>
<evidence type="ECO:0000256" key="13">
    <source>
        <dbReference type="RuleBase" id="RU003914"/>
    </source>
</evidence>
<protein>
    <recommendedName>
        <fullName evidence="4 11">Trigger factor</fullName>
        <shortName evidence="11">TF</shortName>
        <ecNumber evidence="3 11">5.2.1.8</ecNumber>
    </recommendedName>
    <alternativeName>
        <fullName evidence="10 11">PPIase</fullName>
    </alternativeName>
</protein>
<comment type="similarity">
    <text evidence="2 11 13">Belongs to the FKBP-type PPIase family. Tig subfamily.</text>
</comment>
<evidence type="ECO:0000256" key="6">
    <source>
        <dbReference type="ARBA" id="ARBA00023110"/>
    </source>
</evidence>
<dbReference type="Pfam" id="PF00254">
    <property type="entry name" value="FKBP_C"/>
    <property type="match status" value="1"/>
</dbReference>
<comment type="subcellular location">
    <subcellularLocation>
        <location evidence="11">Cytoplasm</location>
    </subcellularLocation>
    <text evidence="11">About half TF is bound to the ribosome near the polypeptide exit tunnel while the other half is free in the cytoplasm.</text>
</comment>
<dbReference type="InterPro" id="IPR005215">
    <property type="entry name" value="Trig_fac"/>
</dbReference>
<dbReference type="HAMAP" id="MF_00303">
    <property type="entry name" value="Trigger_factor_Tig"/>
    <property type="match status" value="1"/>
</dbReference>
<organism evidence="16 17">
    <name type="scientific">Texas Phoenix palm phytoplasma</name>
    <dbReference type="NCBI Taxonomy" id="176709"/>
    <lineage>
        <taxon>Bacteria</taxon>
        <taxon>Bacillati</taxon>
        <taxon>Mycoplasmatota</taxon>
        <taxon>Mollicutes</taxon>
        <taxon>Acholeplasmatales</taxon>
        <taxon>Acholeplasmataceae</taxon>
        <taxon>Candidatus Phytoplasma</taxon>
        <taxon>16SrIV (Coconut lethal yellows group)</taxon>
    </lineage>
</organism>
<keyword evidence="17" id="KW-1185">Reference proteome</keyword>
<dbReference type="Pfam" id="PF05697">
    <property type="entry name" value="Trigger_N"/>
    <property type="match status" value="1"/>
</dbReference>
<evidence type="ECO:0000256" key="12">
    <source>
        <dbReference type="PROSITE-ProRule" id="PRU00277"/>
    </source>
</evidence>
<dbReference type="Gene3D" id="3.30.70.1050">
    <property type="entry name" value="Trigger factor ribosome-binding domain"/>
    <property type="match status" value="1"/>
</dbReference>
<dbReference type="Pfam" id="PF05698">
    <property type="entry name" value="Trigger_C"/>
    <property type="match status" value="1"/>
</dbReference>
<evidence type="ECO:0000259" key="15">
    <source>
        <dbReference type="PROSITE" id="PS50059"/>
    </source>
</evidence>
<evidence type="ECO:0000256" key="1">
    <source>
        <dbReference type="ARBA" id="ARBA00000971"/>
    </source>
</evidence>
<comment type="domain">
    <text evidence="11">Consists of 3 domains; the N-terminus binds the ribosome, the middle domain has PPIase activity, while the C-terminus has intrinsic chaperone activity on its own.</text>
</comment>
<keyword evidence="8 11" id="KW-0413">Isomerase</keyword>
<evidence type="ECO:0000256" key="4">
    <source>
        <dbReference type="ARBA" id="ARBA00016902"/>
    </source>
</evidence>
<evidence type="ECO:0000256" key="2">
    <source>
        <dbReference type="ARBA" id="ARBA00005464"/>
    </source>
</evidence>
<dbReference type="InterPro" id="IPR037041">
    <property type="entry name" value="Trigger_fac_C_sf"/>
</dbReference>
<keyword evidence="11" id="KW-0963">Cytoplasm</keyword>
<evidence type="ECO:0000256" key="10">
    <source>
        <dbReference type="ARBA" id="ARBA00029986"/>
    </source>
</evidence>
<dbReference type="RefSeq" id="WP_138107765.1">
    <property type="nucleotide sequence ID" value="NZ_VBRA02000002.1"/>
</dbReference>
<dbReference type="SUPFAM" id="SSF109998">
    <property type="entry name" value="Triger factor/SurA peptide-binding domain-like"/>
    <property type="match status" value="1"/>
</dbReference>
<evidence type="ECO:0000256" key="3">
    <source>
        <dbReference type="ARBA" id="ARBA00013194"/>
    </source>
</evidence>
<comment type="function">
    <text evidence="11">Involved in protein export. Acts as a chaperone by maintaining the newly synthesized protein in an open conformation. Functions as a peptidyl-prolyl cis-trans isomerase.</text>
</comment>
<dbReference type="EMBL" id="VBRA02000002">
    <property type="protein sequence ID" value="MBP3059195.1"/>
    <property type="molecule type" value="Genomic_DNA"/>
</dbReference>
<evidence type="ECO:0000256" key="5">
    <source>
        <dbReference type="ARBA" id="ARBA00022618"/>
    </source>
</evidence>
<dbReference type="GO" id="GO:0003755">
    <property type="term" value="F:peptidyl-prolyl cis-trans isomerase activity"/>
    <property type="evidence" value="ECO:0007669"/>
    <property type="project" value="UniProtKB-EC"/>
</dbReference>
<dbReference type="InterPro" id="IPR008881">
    <property type="entry name" value="Trigger_fac_ribosome-bd_bac"/>
</dbReference>